<evidence type="ECO:0000259" key="10">
    <source>
        <dbReference type="PROSITE" id="PS50002"/>
    </source>
</evidence>
<dbReference type="GO" id="GO:0005737">
    <property type="term" value="C:cytoplasm"/>
    <property type="evidence" value="ECO:0007669"/>
    <property type="project" value="UniProtKB-SubCell"/>
</dbReference>
<keyword evidence="2 9" id="KW-0728">SH3 domain</keyword>
<dbReference type="InterPro" id="IPR036028">
    <property type="entry name" value="SH3-like_dom_sf"/>
</dbReference>
<dbReference type="PRINTS" id="PR00499">
    <property type="entry name" value="P67PHOX"/>
</dbReference>
<proteinExistence type="predicted"/>
<dbReference type="Gene3D" id="1.25.40.20">
    <property type="entry name" value="Ankyrin repeat-containing domain"/>
    <property type="match status" value="2"/>
</dbReference>
<evidence type="ECO:0000256" key="8">
    <source>
        <dbReference type="PROSITE-ProRule" id="PRU00023"/>
    </source>
</evidence>
<dbReference type="GO" id="GO:0007165">
    <property type="term" value="P:signal transduction"/>
    <property type="evidence" value="ECO:0007669"/>
    <property type="project" value="TreeGrafter"/>
</dbReference>
<evidence type="ECO:0000256" key="6">
    <source>
        <dbReference type="ARBA" id="ARBA00037432"/>
    </source>
</evidence>
<dbReference type="Pfam" id="PF12796">
    <property type="entry name" value="Ank_2"/>
    <property type="match status" value="1"/>
</dbReference>
<dbReference type="SUPFAM" id="SSF50044">
    <property type="entry name" value="SH3-domain"/>
    <property type="match status" value="1"/>
</dbReference>
<dbReference type="SMART" id="SM00248">
    <property type="entry name" value="ANK"/>
    <property type="match status" value="3"/>
</dbReference>
<name>A0A8B7Y177_ACAPL</name>
<feature type="repeat" description="ANK" evidence="8">
    <location>
        <begin position="146"/>
        <end position="178"/>
    </location>
</feature>
<evidence type="ECO:0000256" key="7">
    <source>
        <dbReference type="ARBA" id="ARBA00040640"/>
    </source>
</evidence>
<evidence type="ECO:0000256" key="4">
    <source>
        <dbReference type="ARBA" id="ARBA00022737"/>
    </source>
</evidence>
<reference evidence="12" key="1">
    <citation type="submission" date="2025-08" db="UniProtKB">
        <authorList>
            <consortium name="RefSeq"/>
        </authorList>
    </citation>
    <scope>IDENTIFICATION</scope>
</reference>
<dbReference type="PROSITE" id="PS50297">
    <property type="entry name" value="ANK_REP_REGION"/>
    <property type="match status" value="1"/>
</dbReference>
<evidence type="ECO:0000313" key="11">
    <source>
        <dbReference type="Proteomes" id="UP000694845"/>
    </source>
</evidence>
<organism evidence="11 12">
    <name type="scientific">Acanthaster planci</name>
    <name type="common">Crown-of-thorns starfish</name>
    <dbReference type="NCBI Taxonomy" id="133434"/>
    <lineage>
        <taxon>Eukaryota</taxon>
        <taxon>Metazoa</taxon>
        <taxon>Echinodermata</taxon>
        <taxon>Eleutherozoa</taxon>
        <taxon>Asterozoa</taxon>
        <taxon>Asteroidea</taxon>
        <taxon>Valvatacea</taxon>
        <taxon>Valvatida</taxon>
        <taxon>Acanthasteridae</taxon>
        <taxon>Acanthaster</taxon>
    </lineage>
</organism>
<evidence type="ECO:0000256" key="5">
    <source>
        <dbReference type="ARBA" id="ARBA00023043"/>
    </source>
</evidence>
<keyword evidence="3" id="KW-0963">Cytoplasm</keyword>
<keyword evidence="5 8" id="KW-0040">ANK repeat</keyword>
<dbReference type="PRINTS" id="PR00452">
    <property type="entry name" value="SH3DOMAIN"/>
</dbReference>
<dbReference type="Proteomes" id="UP000694845">
    <property type="component" value="Unplaced"/>
</dbReference>
<comment type="subcellular location">
    <subcellularLocation>
        <location evidence="1">Cytoplasm</location>
    </subcellularLocation>
</comment>
<keyword evidence="4" id="KW-0677">Repeat</keyword>
<dbReference type="SUPFAM" id="SSF48403">
    <property type="entry name" value="Ankyrin repeat"/>
    <property type="match status" value="1"/>
</dbReference>
<dbReference type="PANTHER" id="PTHR24155:SF10">
    <property type="entry name" value="OSTEOCLAST-STIMULATING FACTOR 1"/>
    <property type="match status" value="1"/>
</dbReference>
<dbReference type="PROSITE" id="PS50002">
    <property type="entry name" value="SH3"/>
    <property type="match status" value="1"/>
</dbReference>
<feature type="repeat" description="ANK" evidence="8">
    <location>
        <begin position="112"/>
        <end position="145"/>
    </location>
</feature>
<evidence type="ECO:0000256" key="2">
    <source>
        <dbReference type="ARBA" id="ARBA00022443"/>
    </source>
</evidence>
<comment type="function">
    <text evidence="6">Induces bone resorption, acting probably through a signaling cascade which results in the secretion of factor(s) enhancing osteoclast formation and activity.</text>
</comment>
<dbReference type="RefSeq" id="XP_022086918.1">
    <property type="nucleotide sequence ID" value="XM_022231226.1"/>
</dbReference>
<gene>
    <name evidence="12" type="primary">LOC110977263</name>
</gene>
<dbReference type="InterPro" id="IPR002110">
    <property type="entry name" value="Ankyrin_rpt"/>
</dbReference>
<dbReference type="AlphaFoldDB" id="A0A8B7Y177"/>
<dbReference type="OMA" id="NMSWLRE"/>
<dbReference type="SMART" id="SM00326">
    <property type="entry name" value="SH3"/>
    <property type="match status" value="1"/>
</dbReference>
<dbReference type="KEGG" id="aplc:110977263"/>
<dbReference type="InterPro" id="IPR001452">
    <property type="entry name" value="SH3_domain"/>
</dbReference>
<feature type="domain" description="SH3" evidence="10">
    <location>
        <begin position="19"/>
        <end position="78"/>
    </location>
</feature>
<evidence type="ECO:0000256" key="9">
    <source>
        <dbReference type="PROSITE-ProRule" id="PRU00192"/>
    </source>
</evidence>
<keyword evidence="11" id="KW-1185">Reference proteome</keyword>
<dbReference type="InterPro" id="IPR036770">
    <property type="entry name" value="Ankyrin_rpt-contain_sf"/>
</dbReference>
<dbReference type="PANTHER" id="PTHR24155">
    <property type="entry name" value="OSTEOCLAST-STIMULATING FACTOR 1"/>
    <property type="match status" value="1"/>
</dbReference>
<dbReference type="CDD" id="cd11772">
    <property type="entry name" value="SH3_OSTF1"/>
    <property type="match status" value="1"/>
</dbReference>
<dbReference type="PRINTS" id="PR01415">
    <property type="entry name" value="ANKYRIN"/>
</dbReference>
<dbReference type="Gene3D" id="2.30.30.40">
    <property type="entry name" value="SH3 Domains"/>
    <property type="match status" value="1"/>
</dbReference>
<dbReference type="Pfam" id="PF00018">
    <property type="entry name" value="SH3_1"/>
    <property type="match status" value="1"/>
</dbReference>
<evidence type="ECO:0000256" key="3">
    <source>
        <dbReference type="ARBA" id="ARBA00022490"/>
    </source>
</evidence>
<dbReference type="FunFam" id="2.30.30.40:FF:000072">
    <property type="entry name" value="Unconventional Myosin IB"/>
    <property type="match status" value="1"/>
</dbReference>
<evidence type="ECO:0000256" key="1">
    <source>
        <dbReference type="ARBA" id="ARBA00004496"/>
    </source>
</evidence>
<sequence>MTTPARSAPPPPKPVPKPGQVKVFRALYNYQAQHSDELSFEEGDLLYVTDMSNKDWYRARCGKKTGLIPSNYIEQSAAQIDNPLHEASKRGNVDFLKESLANLVSVNGLDKSGSTPLYWACHGGHIECVSILLGQPRVEINTQNKIGDTALHAAAWKGHAEVVKMLLGKGARTNIKNKEEKVPLDLASKDPATAALLAPHTTRIDDEDYLDDEDSD</sequence>
<dbReference type="GeneID" id="110977263"/>
<protein>
    <recommendedName>
        <fullName evidence="7">Osteoclast-stimulating factor 1</fullName>
    </recommendedName>
</protein>
<evidence type="ECO:0000313" key="12">
    <source>
        <dbReference type="RefSeq" id="XP_022086918.1"/>
    </source>
</evidence>
<dbReference type="PROSITE" id="PS50088">
    <property type="entry name" value="ANK_REPEAT"/>
    <property type="match status" value="2"/>
</dbReference>
<accession>A0A8B7Y177</accession>
<dbReference type="OrthoDB" id="207120at2759"/>